<evidence type="ECO:0000256" key="1">
    <source>
        <dbReference type="SAM" id="Phobius"/>
    </source>
</evidence>
<feature type="transmembrane region" description="Helical" evidence="1">
    <location>
        <begin position="54"/>
        <end position="77"/>
    </location>
</feature>
<evidence type="ECO:0000313" key="2">
    <source>
        <dbReference type="EMBL" id="XBH20292.1"/>
    </source>
</evidence>
<sequence length="251" mass="26712">MPYQQPGYGQPQGYVQQPGYGQSQQPQGAGVAGVDVFEAVKYGWARFQRNMGPILLGIFTYVGVGILLTILLSLMLFGTAAGVSNSGGLGFFGGAGIFMIILFSILMMVFVFLAQAGLIHAMLEITKGKQIEYKDFFVFKNIGNIVLTAVIIGVAVGLVSWTGILSAAIAFFTMYAMLFVIDQDMGAIDAIKASVKLATENVGTTLLLYVAVAVLSFIGALLLGIGTLVTLPVSLIAMAYVFRKLQNQEPA</sequence>
<protein>
    <recommendedName>
        <fullName evidence="3">Integral membrane protein</fullName>
    </recommendedName>
</protein>
<dbReference type="EMBL" id="CP146203">
    <property type="protein sequence ID" value="XBH20292.1"/>
    <property type="molecule type" value="Genomic_DNA"/>
</dbReference>
<keyword evidence="1" id="KW-0812">Transmembrane</keyword>
<feature type="transmembrane region" description="Helical" evidence="1">
    <location>
        <begin position="218"/>
        <end position="242"/>
    </location>
</feature>
<keyword evidence="1" id="KW-1133">Transmembrane helix</keyword>
<keyword evidence="1" id="KW-0472">Membrane</keyword>
<gene>
    <name evidence="2" type="ORF">V5R04_08500</name>
</gene>
<dbReference type="AlphaFoldDB" id="A0AAU7DSM2"/>
<accession>A0AAU7DSM2</accession>
<reference evidence="2" key="1">
    <citation type="submission" date="2024-02" db="EMBL/GenBank/DDBJ databases">
        <title>Tomenella chthoni gen. nov. sp. nov., a member of the family Jonesiaceae isolated from bat guano.</title>
        <authorList>
            <person name="Miller S.L."/>
            <person name="King J."/>
            <person name="Sankaranarayanan K."/>
            <person name="Lawson P.A."/>
        </authorList>
    </citation>
    <scope>NUCLEOTIDE SEQUENCE</scope>
    <source>
        <strain evidence="2">BS-20</strain>
    </source>
</reference>
<organism evidence="2">
    <name type="scientific">Jonesiaceae bacterium BS-20</name>
    <dbReference type="NCBI Taxonomy" id="3120821"/>
    <lineage>
        <taxon>Bacteria</taxon>
        <taxon>Bacillati</taxon>
        <taxon>Actinomycetota</taxon>
        <taxon>Actinomycetes</taxon>
        <taxon>Micrococcales</taxon>
        <taxon>Jonesiaceae</taxon>
    </lineage>
</organism>
<feature type="transmembrane region" description="Helical" evidence="1">
    <location>
        <begin position="137"/>
        <end position="158"/>
    </location>
</feature>
<evidence type="ECO:0008006" key="3">
    <source>
        <dbReference type="Google" id="ProtNLM"/>
    </source>
</evidence>
<proteinExistence type="predicted"/>
<feature type="transmembrane region" description="Helical" evidence="1">
    <location>
        <begin position="164"/>
        <end position="181"/>
    </location>
</feature>
<feature type="transmembrane region" description="Helical" evidence="1">
    <location>
        <begin position="89"/>
        <end position="116"/>
    </location>
</feature>
<feature type="transmembrane region" description="Helical" evidence="1">
    <location>
        <begin position="193"/>
        <end position="212"/>
    </location>
</feature>
<name>A0AAU7DSM2_9MICO</name>